<keyword evidence="3" id="KW-1185">Reference proteome</keyword>
<organism evidence="2 3">
    <name type="scientific">Amycolatopsis carbonis</name>
    <dbReference type="NCBI Taxonomy" id="715471"/>
    <lineage>
        <taxon>Bacteria</taxon>
        <taxon>Bacillati</taxon>
        <taxon>Actinomycetota</taxon>
        <taxon>Actinomycetes</taxon>
        <taxon>Pseudonocardiales</taxon>
        <taxon>Pseudonocardiaceae</taxon>
        <taxon>Amycolatopsis</taxon>
    </lineage>
</organism>
<evidence type="ECO:0000256" key="1">
    <source>
        <dbReference type="SAM" id="MobiDB-lite"/>
    </source>
</evidence>
<feature type="compositionally biased region" description="Basic residues" evidence="1">
    <location>
        <begin position="156"/>
        <end position="167"/>
    </location>
</feature>
<feature type="compositionally biased region" description="Polar residues" evidence="1">
    <location>
        <begin position="185"/>
        <end position="195"/>
    </location>
</feature>
<dbReference type="RefSeq" id="WP_285973474.1">
    <property type="nucleotide sequence ID" value="NZ_CP127294.1"/>
</dbReference>
<protein>
    <submittedName>
        <fullName evidence="2">Uncharacterized protein</fullName>
    </submittedName>
</protein>
<dbReference type="KEGG" id="acab:QRX50_20145"/>
<gene>
    <name evidence="2" type="ORF">QRX50_20145</name>
</gene>
<evidence type="ECO:0000313" key="2">
    <source>
        <dbReference type="EMBL" id="WIX82911.1"/>
    </source>
</evidence>
<reference evidence="2 3" key="1">
    <citation type="submission" date="2023-06" db="EMBL/GenBank/DDBJ databases">
        <authorList>
            <person name="Oyuntsetseg B."/>
            <person name="Kim S.B."/>
        </authorList>
    </citation>
    <scope>NUCLEOTIDE SEQUENCE [LARGE SCALE GENOMIC DNA]</scope>
    <source>
        <strain evidence="2 3">2-15</strain>
    </source>
</reference>
<feature type="region of interest" description="Disordered" evidence="1">
    <location>
        <begin position="151"/>
        <end position="204"/>
    </location>
</feature>
<dbReference type="Proteomes" id="UP001236014">
    <property type="component" value="Chromosome"/>
</dbReference>
<dbReference type="EMBL" id="CP127294">
    <property type="protein sequence ID" value="WIX82911.1"/>
    <property type="molecule type" value="Genomic_DNA"/>
</dbReference>
<dbReference type="AlphaFoldDB" id="A0A9Y2IPR4"/>
<evidence type="ECO:0000313" key="3">
    <source>
        <dbReference type="Proteomes" id="UP001236014"/>
    </source>
</evidence>
<accession>A0A9Y2IPR4</accession>
<sequence length="204" mass="22760">MELVSAHVRRALAYLRLLNDNGVDPSSTQLDAIAREQDPQGAEYQSVLFKTNIAYLLSLTERKVRDADRVAEYLGKVDWVDLSNGRLRLRAVSRTHPARVRGRIAGCAQVSALPRCHFGCTKLSSASPAPNPRHYGVVAIMPVSDWAPLLTEHPTRRGTARHQRRQKMPPDLHRMALGDSIAPSEYSTDTDNGKVSSRRSQQRL</sequence>
<name>A0A9Y2IPR4_9PSEU</name>
<proteinExistence type="predicted"/>